<feature type="transmembrane region" description="Helical" evidence="5">
    <location>
        <begin position="201"/>
        <end position="220"/>
    </location>
</feature>
<dbReference type="PROSITE" id="PS50850">
    <property type="entry name" value="MFS"/>
    <property type="match status" value="1"/>
</dbReference>
<proteinExistence type="predicted"/>
<evidence type="ECO:0000313" key="7">
    <source>
        <dbReference type="EMBL" id="KAJ5367907.1"/>
    </source>
</evidence>
<gene>
    <name evidence="7" type="ORF">N7496_007667</name>
</gene>
<evidence type="ECO:0000256" key="3">
    <source>
        <dbReference type="ARBA" id="ARBA00022989"/>
    </source>
</evidence>
<keyword evidence="3 5" id="KW-1133">Transmembrane helix</keyword>
<dbReference type="GO" id="GO:0022857">
    <property type="term" value="F:transmembrane transporter activity"/>
    <property type="evidence" value="ECO:0007669"/>
    <property type="project" value="InterPro"/>
</dbReference>
<reference evidence="7" key="2">
    <citation type="journal article" date="2023" name="IMA Fungus">
        <title>Comparative genomic study of the Penicillium genus elucidates a diverse pangenome and 15 lateral gene transfer events.</title>
        <authorList>
            <person name="Petersen C."/>
            <person name="Sorensen T."/>
            <person name="Nielsen M.R."/>
            <person name="Sondergaard T.E."/>
            <person name="Sorensen J.L."/>
            <person name="Fitzpatrick D.A."/>
            <person name="Frisvad J.C."/>
            <person name="Nielsen K.L."/>
        </authorList>
    </citation>
    <scope>NUCLEOTIDE SEQUENCE</scope>
    <source>
        <strain evidence="7">IBT 29864</strain>
    </source>
</reference>
<feature type="transmembrane region" description="Helical" evidence="5">
    <location>
        <begin position="82"/>
        <end position="101"/>
    </location>
</feature>
<dbReference type="AlphaFoldDB" id="A0A9W9RX44"/>
<feature type="transmembrane region" description="Helical" evidence="5">
    <location>
        <begin position="169"/>
        <end position="195"/>
    </location>
</feature>
<evidence type="ECO:0000256" key="5">
    <source>
        <dbReference type="SAM" id="Phobius"/>
    </source>
</evidence>
<dbReference type="GO" id="GO:0005886">
    <property type="term" value="C:plasma membrane"/>
    <property type="evidence" value="ECO:0007669"/>
    <property type="project" value="TreeGrafter"/>
</dbReference>
<comment type="subcellular location">
    <subcellularLocation>
        <location evidence="1">Membrane</location>
        <topology evidence="1">Multi-pass membrane protein</topology>
    </subcellularLocation>
</comment>
<feature type="transmembrane region" description="Helical" evidence="5">
    <location>
        <begin position="380"/>
        <end position="404"/>
    </location>
</feature>
<evidence type="ECO:0000256" key="1">
    <source>
        <dbReference type="ARBA" id="ARBA00004141"/>
    </source>
</evidence>
<evidence type="ECO:0000313" key="8">
    <source>
        <dbReference type="Proteomes" id="UP001147782"/>
    </source>
</evidence>
<dbReference type="PANTHER" id="PTHR23502:SF12">
    <property type="entry name" value="MULTIDRUG TRANSPORTER, PUTATIVE (AFU_ORTHOLOGUE AFUA_1G06440)-RELATED"/>
    <property type="match status" value="1"/>
</dbReference>
<dbReference type="Proteomes" id="UP001147782">
    <property type="component" value="Unassembled WGS sequence"/>
</dbReference>
<dbReference type="SUPFAM" id="SSF103473">
    <property type="entry name" value="MFS general substrate transporter"/>
    <property type="match status" value="1"/>
</dbReference>
<name>A0A9W9RX44_9EURO</name>
<dbReference type="PANTHER" id="PTHR23502">
    <property type="entry name" value="MAJOR FACILITATOR SUPERFAMILY"/>
    <property type="match status" value="1"/>
</dbReference>
<reference evidence="7" key="1">
    <citation type="submission" date="2022-11" db="EMBL/GenBank/DDBJ databases">
        <authorList>
            <person name="Petersen C."/>
        </authorList>
    </citation>
    <scope>NUCLEOTIDE SEQUENCE</scope>
    <source>
        <strain evidence="7">IBT 29864</strain>
    </source>
</reference>
<dbReference type="Gene3D" id="1.20.1250.20">
    <property type="entry name" value="MFS general substrate transporter like domains"/>
    <property type="match status" value="1"/>
</dbReference>
<dbReference type="InterPro" id="IPR036259">
    <property type="entry name" value="MFS_trans_sf"/>
</dbReference>
<comment type="caution">
    <text evidence="7">The sequence shown here is derived from an EMBL/GenBank/DDBJ whole genome shotgun (WGS) entry which is preliminary data.</text>
</comment>
<feature type="transmembrane region" description="Helical" evidence="5">
    <location>
        <begin position="313"/>
        <end position="333"/>
    </location>
</feature>
<dbReference type="InterPro" id="IPR011701">
    <property type="entry name" value="MFS"/>
</dbReference>
<feature type="transmembrane region" description="Helical" evidence="5">
    <location>
        <begin position="113"/>
        <end position="131"/>
    </location>
</feature>
<feature type="transmembrane region" description="Helical" evidence="5">
    <location>
        <begin position="137"/>
        <end position="157"/>
    </location>
</feature>
<dbReference type="Pfam" id="PF07690">
    <property type="entry name" value="MFS_1"/>
    <property type="match status" value="1"/>
</dbReference>
<feature type="domain" description="Major facilitator superfamily (MFS) profile" evidence="6">
    <location>
        <begin position="47"/>
        <end position="472"/>
    </location>
</feature>
<dbReference type="EMBL" id="JAPZBS010000007">
    <property type="protein sequence ID" value="KAJ5367907.1"/>
    <property type="molecule type" value="Genomic_DNA"/>
</dbReference>
<feature type="transmembrane region" description="Helical" evidence="5">
    <location>
        <begin position="41"/>
        <end position="62"/>
    </location>
</feature>
<evidence type="ECO:0000256" key="2">
    <source>
        <dbReference type="ARBA" id="ARBA00022692"/>
    </source>
</evidence>
<keyword evidence="4 5" id="KW-0472">Membrane</keyword>
<sequence length="492" mass="54022">MSEVQKAEVSICSDDLVTSRNSRFEVTWGAADKGNPRTWPVWYRCFVVAATSFSTTTVIMYTTMYTSGLEGMQDAFKSSETVVLLGLTTNLFGLGIGSAVLSSLSEIYGRRPIYILSVLLFGIFVLPVALAKNIESILISRFLSGFFGGVSISSGPGSVADVTDDQYRALALSCWSLGTMNGPVLGPIIGGFIFQYLGWRWINWIVLICTGVSLILMFLVKETYAPALLRQRTKKLQRDTGDMRWWCRFDHEHTGLQILKTNLIRPVRMIFFEPICVFWNLYIGIVYAVLFLCFVAYPIVFQEHRSWSPSLAGLGYCGIGIGTAIAVVSEPLIRKVINLHRSDPSTGRPAPEAAVWAVCLGSVLIPIGEFWFAWTAKSSVHWILPILAGLPFGLGNGLVFIYATNYIAGSYTVYAASAMAGNSVVRYGLGGVLPLAGSKMYHTLGPNWAGTMLAIIEVVLIPIPFFFYKFGHKIRLRSPMIVSEIGNGASGK</sequence>
<keyword evidence="2 5" id="KW-0812">Transmembrane</keyword>
<dbReference type="CDD" id="cd17323">
    <property type="entry name" value="MFS_Tpo1_MDR_like"/>
    <property type="match status" value="1"/>
</dbReference>
<protein>
    <recommendedName>
        <fullName evidence="6">Major facilitator superfamily (MFS) profile domain-containing protein</fullName>
    </recommendedName>
</protein>
<organism evidence="7 8">
    <name type="scientific">Penicillium cataractarum</name>
    <dbReference type="NCBI Taxonomy" id="2100454"/>
    <lineage>
        <taxon>Eukaryota</taxon>
        <taxon>Fungi</taxon>
        <taxon>Dikarya</taxon>
        <taxon>Ascomycota</taxon>
        <taxon>Pezizomycotina</taxon>
        <taxon>Eurotiomycetes</taxon>
        <taxon>Eurotiomycetidae</taxon>
        <taxon>Eurotiales</taxon>
        <taxon>Aspergillaceae</taxon>
        <taxon>Penicillium</taxon>
    </lineage>
</organism>
<feature type="transmembrane region" description="Helical" evidence="5">
    <location>
        <begin position="353"/>
        <end position="374"/>
    </location>
</feature>
<dbReference type="OrthoDB" id="3365399at2759"/>
<evidence type="ECO:0000256" key="4">
    <source>
        <dbReference type="ARBA" id="ARBA00023136"/>
    </source>
</evidence>
<dbReference type="GeneID" id="81439765"/>
<evidence type="ECO:0000259" key="6">
    <source>
        <dbReference type="PROSITE" id="PS50850"/>
    </source>
</evidence>
<feature type="transmembrane region" description="Helical" evidence="5">
    <location>
        <begin position="449"/>
        <end position="468"/>
    </location>
</feature>
<keyword evidence="8" id="KW-1185">Reference proteome</keyword>
<dbReference type="InterPro" id="IPR020846">
    <property type="entry name" value="MFS_dom"/>
</dbReference>
<feature type="transmembrane region" description="Helical" evidence="5">
    <location>
        <begin position="411"/>
        <end position="429"/>
    </location>
</feature>
<accession>A0A9W9RX44</accession>
<feature type="transmembrane region" description="Helical" evidence="5">
    <location>
        <begin position="277"/>
        <end position="301"/>
    </location>
</feature>
<dbReference type="RefSeq" id="XP_056552649.1">
    <property type="nucleotide sequence ID" value="XM_056700586.1"/>
</dbReference>
<dbReference type="FunFam" id="1.20.1250.20:FF:000011">
    <property type="entry name" value="MFS multidrug transporter, putative"/>
    <property type="match status" value="1"/>
</dbReference>